<dbReference type="Proteomes" id="UP001205560">
    <property type="component" value="Unassembled WGS sequence"/>
</dbReference>
<evidence type="ECO:0000313" key="2">
    <source>
        <dbReference type="Proteomes" id="UP001205560"/>
    </source>
</evidence>
<evidence type="ECO:0000313" key="1">
    <source>
        <dbReference type="EMBL" id="MCS0588609.1"/>
    </source>
</evidence>
<protein>
    <recommendedName>
        <fullName evidence="3">KTSC domain-containing protein</fullName>
    </recommendedName>
</protein>
<sequence>MQRYRNLGGESGVVAYDIDAGQIIVQFRNGERYLYTEDSAGAANVARMQALAKAGRGLSSFISQHVHDRYKRKVNSGKIY</sequence>
<name>A0ABT2A340_9BURK</name>
<comment type="caution">
    <text evidence="1">The sequence shown here is derived from an EMBL/GenBank/DDBJ whole genome shotgun (WGS) entry which is preliminary data.</text>
</comment>
<reference evidence="1 2" key="1">
    <citation type="submission" date="2022-08" db="EMBL/GenBank/DDBJ databases">
        <title>Reclassification of Massilia species as members of the genera Telluria, Duganella, Pseudoduganella, Mokoshia gen. nov. and Zemynaea gen. nov. using orthogonal and non-orthogonal genome-based approaches.</title>
        <authorList>
            <person name="Bowman J.P."/>
        </authorList>
    </citation>
    <scope>NUCLEOTIDE SEQUENCE [LARGE SCALE GENOMIC DNA]</scope>
    <source>
        <strain evidence="1 2">LMG 28164</strain>
    </source>
</reference>
<keyword evidence="2" id="KW-1185">Reference proteome</keyword>
<evidence type="ECO:0008006" key="3">
    <source>
        <dbReference type="Google" id="ProtNLM"/>
    </source>
</evidence>
<accession>A0ABT2A340</accession>
<gene>
    <name evidence="1" type="ORF">NX782_05275</name>
</gene>
<proteinExistence type="predicted"/>
<organism evidence="1 2">
    <name type="scientific">Massilia norwichensis</name>
    <dbReference type="NCBI Taxonomy" id="1442366"/>
    <lineage>
        <taxon>Bacteria</taxon>
        <taxon>Pseudomonadati</taxon>
        <taxon>Pseudomonadota</taxon>
        <taxon>Betaproteobacteria</taxon>
        <taxon>Burkholderiales</taxon>
        <taxon>Oxalobacteraceae</taxon>
        <taxon>Telluria group</taxon>
        <taxon>Massilia</taxon>
    </lineage>
</organism>
<dbReference type="RefSeq" id="WP_258844364.1">
    <property type="nucleotide sequence ID" value="NZ_JANUGX010000004.1"/>
</dbReference>
<dbReference type="EMBL" id="JANUGX010000004">
    <property type="protein sequence ID" value="MCS0588609.1"/>
    <property type="molecule type" value="Genomic_DNA"/>
</dbReference>